<dbReference type="PANTHER" id="PTHR43798:SF31">
    <property type="entry name" value="AB HYDROLASE SUPERFAMILY PROTEIN YCLE"/>
    <property type="match status" value="1"/>
</dbReference>
<organism evidence="3 4">
    <name type="scientific">Bradyrhizobium shewense</name>
    <dbReference type="NCBI Taxonomy" id="1761772"/>
    <lineage>
        <taxon>Bacteria</taxon>
        <taxon>Pseudomonadati</taxon>
        <taxon>Pseudomonadota</taxon>
        <taxon>Alphaproteobacteria</taxon>
        <taxon>Hyphomicrobiales</taxon>
        <taxon>Nitrobacteraceae</taxon>
        <taxon>Bradyrhizobium</taxon>
    </lineage>
</organism>
<accession>A0A1C3XHQ3</accession>
<dbReference type="GO" id="GO:0016020">
    <property type="term" value="C:membrane"/>
    <property type="evidence" value="ECO:0007669"/>
    <property type="project" value="TreeGrafter"/>
</dbReference>
<proteinExistence type="predicted"/>
<dbReference type="InterPro" id="IPR050266">
    <property type="entry name" value="AB_hydrolase_sf"/>
</dbReference>
<dbReference type="InterPro" id="IPR029058">
    <property type="entry name" value="AB_hydrolase_fold"/>
</dbReference>
<dbReference type="SUPFAM" id="SSF53474">
    <property type="entry name" value="alpha/beta-Hydrolases"/>
    <property type="match status" value="1"/>
</dbReference>
<gene>
    <name evidence="3" type="ORF">GA0061098_101656</name>
</gene>
<evidence type="ECO:0000313" key="4">
    <source>
        <dbReference type="Proteomes" id="UP000199184"/>
    </source>
</evidence>
<name>A0A1C3XHQ3_9BRAD</name>
<dbReference type="Pfam" id="PF12697">
    <property type="entry name" value="Abhydrolase_6"/>
    <property type="match status" value="1"/>
</dbReference>
<evidence type="ECO:0000259" key="2">
    <source>
        <dbReference type="Pfam" id="PF12697"/>
    </source>
</evidence>
<keyword evidence="4" id="KW-1185">Reference proteome</keyword>
<dbReference type="InterPro" id="IPR000073">
    <property type="entry name" value="AB_hydrolase_1"/>
</dbReference>
<reference evidence="4" key="1">
    <citation type="submission" date="2016-08" db="EMBL/GenBank/DDBJ databases">
        <authorList>
            <person name="Varghese N."/>
            <person name="Submissions Spin"/>
        </authorList>
    </citation>
    <scope>NUCLEOTIDE SEQUENCE [LARGE SCALE GENOMIC DNA]</scope>
    <source>
        <strain evidence="4">ERR11</strain>
    </source>
</reference>
<dbReference type="EMBL" id="FMAI01000016">
    <property type="protein sequence ID" value="SCB51783.1"/>
    <property type="molecule type" value="Genomic_DNA"/>
</dbReference>
<protein>
    <submittedName>
        <fullName evidence="3">Pimeloyl-ACP methyl ester carboxylesterase</fullName>
    </submittedName>
</protein>
<sequence>MTSSPLQSLVVQGMNIAFTRSEKGRGTILLIHGNSSCKEIFAEQIPYLSRKGFGVVAVDLPGHGASDDAADPRTTYSFPGYAKVLDLLMTSLGTSQYHVVGWSLGGHIGIEMWANFTSVRSLLVTGTPPVRLSALGASEGFLSSPDMDLAGKEAFSAEDCRRYATAMLDGMPEETSVLWRTVARTDGLARRFMMENGLAGLGTDEVDAVATCPKPLAIVQGKTDPFVNRDHLSRLTYNNLWLNDPILIDGGHAPHLRCAAVFNSHLGDFLDIADAH</sequence>
<dbReference type="GO" id="GO:0016787">
    <property type="term" value="F:hydrolase activity"/>
    <property type="evidence" value="ECO:0007669"/>
    <property type="project" value="UniProtKB-KW"/>
</dbReference>
<dbReference type="PANTHER" id="PTHR43798">
    <property type="entry name" value="MONOACYLGLYCEROL LIPASE"/>
    <property type="match status" value="1"/>
</dbReference>
<dbReference type="Proteomes" id="UP000199184">
    <property type="component" value="Unassembled WGS sequence"/>
</dbReference>
<feature type="domain" description="AB hydrolase-1" evidence="2">
    <location>
        <begin position="28"/>
        <end position="261"/>
    </location>
</feature>
<evidence type="ECO:0000256" key="1">
    <source>
        <dbReference type="ARBA" id="ARBA00022801"/>
    </source>
</evidence>
<keyword evidence="1" id="KW-0378">Hydrolase</keyword>
<evidence type="ECO:0000313" key="3">
    <source>
        <dbReference type="EMBL" id="SCB51783.1"/>
    </source>
</evidence>
<dbReference type="AlphaFoldDB" id="A0A1C3XHQ3"/>
<dbReference type="Gene3D" id="3.40.50.1820">
    <property type="entry name" value="alpha/beta hydrolase"/>
    <property type="match status" value="1"/>
</dbReference>
<dbReference type="PRINTS" id="PR00111">
    <property type="entry name" value="ABHYDROLASE"/>
</dbReference>